<reference evidence="5 6" key="1">
    <citation type="submission" date="2019-01" db="EMBL/GenBank/DDBJ databases">
        <authorList>
            <consortium name="Pathogen Informatics"/>
        </authorList>
    </citation>
    <scope>NUCLEOTIDE SEQUENCE [LARGE SCALE GENOMIC DNA]</scope>
    <source>
        <strain evidence="5 6">NCTC10138</strain>
    </source>
</reference>
<dbReference type="InterPro" id="IPR036388">
    <property type="entry name" value="WH-like_DNA-bd_sf"/>
</dbReference>
<dbReference type="OrthoDB" id="1467380at2"/>
<dbReference type="Gene3D" id="1.10.10.10">
    <property type="entry name" value="Winged helix-like DNA-binding domain superfamily/Winged helix DNA-binding domain"/>
    <property type="match status" value="1"/>
</dbReference>
<dbReference type="PRINTS" id="PR00598">
    <property type="entry name" value="HTHMARR"/>
</dbReference>
<evidence type="ECO:0000259" key="4">
    <source>
        <dbReference type="PROSITE" id="PS50995"/>
    </source>
</evidence>
<keyword evidence="3" id="KW-0804">Transcription</keyword>
<protein>
    <submittedName>
        <fullName evidence="5">MarR family transcriptional regulator</fullName>
    </submittedName>
</protein>
<evidence type="ECO:0000256" key="3">
    <source>
        <dbReference type="ARBA" id="ARBA00023163"/>
    </source>
</evidence>
<dbReference type="AlphaFoldDB" id="A0A449BEX3"/>
<dbReference type="CDD" id="cd00090">
    <property type="entry name" value="HTH_ARSR"/>
    <property type="match status" value="1"/>
</dbReference>
<accession>A0A449BEX3</accession>
<gene>
    <name evidence="5" type="primary">mgrA</name>
    <name evidence="5" type="ORF">NCTC10138_01376</name>
</gene>
<proteinExistence type="predicted"/>
<dbReference type="PROSITE" id="PS50995">
    <property type="entry name" value="HTH_MARR_2"/>
    <property type="match status" value="1"/>
</dbReference>
<dbReference type="RefSeq" id="WP_052589611.1">
    <property type="nucleotide sequence ID" value="NZ_LR215048.1"/>
</dbReference>
<dbReference type="Pfam" id="PF12802">
    <property type="entry name" value="MarR_2"/>
    <property type="match status" value="1"/>
</dbReference>
<dbReference type="SMART" id="SM00347">
    <property type="entry name" value="HTH_MARR"/>
    <property type="match status" value="1"/>
</dbReference>
<dbReference type="InterPro" id="IPR000835">
    <property type="entry name" value="HTH_MarR-typ"/>
</dbReference>
<keyword evidence="6" id="KW-1185">Reference proteome</keyword>
<dbReference type="PANTHER" id="PTHR42756">
    <property type="entry name" value="TRANSCRIPTIONAL REGULATOR, MARR"/>
    <property type="match status" value="1"/>
</dbReference>
<organism evidence="5 6">
    <name type="scientific">Haploplasma axanthum</name>
    <name type="common">Acholeplasma axanthum</name>
    <dbReference type="NCBI Taxonomy" id="29552"/>
    <lineage>
        <taxon>Bacteria</taxon>
        <taxon>Bacillati</taxon>
        <taxon>Mycoplasmatota</taxon>
        <taxon>Mollicutes</taxon>
        <taxon>Acholeplasmatales</taxon>
        <taxon>Acholeplasmataceae</taxon>
        <taxon>Haploplasma</taxon>
    </lineage>
</organism>
<dbReference type="InterPro" id="IPR011991">
    <property type="entry name" value="ArsR-like_HTH"/>
</dbReference>
<evidence type="ECO:0000313" key="5">
    <source>
        <dbReference type="EMBL" id="VEU80987.1"/>
    </source>
</evidence>
<dbReference type="GO" id="GO:0003677">
    <property type="term" value="F:DNA binding"/>
    <property type="evidence" value="ECO:0007669"/>
    <property type="project" value="UniProtKB-KW"/>
</dbReference>
<dbReference type="InterPro" id="IPR036390">
    <property type="entry name" value="WH_DNA-bd_sf"/>
</dbReference>
<dbReference type="KEGG" id="aaxa:NCTC10138_01376"/>
<dbReference type="GO" id="GO:0003700">
    <property type="term" value="F:DNA-binding transcription factor activity"/>
    <property type="evidence" value="ECO:0007669"/>
    <property type="project" value="InterPro"/>
</dbReference>
<name>A0A449BEX3_HAPAX</name>
<evidence type="ECO:0000256" key="1">
    <source>
        <dbReference type="ARBA" id="ARBA00023015"/>
    </source>
</evidence>
<dbReference type="Proteomes" id="UP000289841">
    <property type="component" value="Chromosome"/>
</dbReference>
<keyword evidence="2" id="KW-0238">DNA-binding</keyword>
<feature type="domain" description="HTH marR-type" evidence="4">
    <location>
        <begin position="1"/>
        <end position="135"/>
    </location>
</feature>
<dbReference type="PANTHER" id="PTHR42756:SF1">
    <property type="entry name" value="TRANSCRIPTIONAL REPRESSOR OF EMRAB OPERON"/>
    <property type="match status" value="1"/>
</dbReference>
<dbReference type="STRING" id="1278311.GCA_000428705_00068"/>
<evidence type="ECO:0000313" key="6">
    <source>
        <dbReference type="Proteomes" id="UP000289841"/>
    </source>
</evidence>
<evidence type="ECO:0000256" key="2">
    <source>
        <dbReference type="ARBA" id="ARBA00023125"/>
    </source>
</evidence>
<dbReference type="EMBL" id="LR215048">
    <property type="protein sequence ID" value="VEU80987.1"/>
    <property type="molecule type" value="Genomic_DNA"/>
</dbReference>
<keyword evidence="1" id="KW-0805">Transcription regulation</keyword>
<dbReference type="SUPFAM" id="SSF46785">
    <property type="entry name" value="Winged helix' DNA-binding domain"/>
    <property type="match status" value="1"/>
</dbReference>
<sequence>MKYDDLAKDFIDEMHNLGQMKANRKINSTFAGERFIMQLLTMKKEDITPGDISNEMNISTARVAAILNSLESKGYIRREVNQVDRRKIIVKLTDKGEKYAKKIINTIVSDVAGLLSKLGQEDATELIRLTRKISSIMEEKEVKINA</sequence>